<name>A0A2P6PA52_ROSCH</name>
<evidence type="ECO:0000313" key="1">
    <source>
        <dbReference type="EMBL" id="PRQ18792.1"/>
    </source>
</evidence>
<comment type="caution">
    <text evidence="1">The sequence shown here is derived from an EMBL/GenBank/DDBJ whole genome shotgun (WGS) entry which is preliminary data.</text>
</comment>
<protein>
    <submittedName>
        <fullName evidence="1">Uncharacterized protein</fullName>
    </submittedName>
</protein>
<keyword evidence="2" id="KW-1185">Reference proteome</keyword>
<dbReference type="Proteomes" id="UP000238479">
    <property type="component" value="Chromosome 7"/>
</dbReference>
<dbReference type="Gramene" id="PRQ18792">
    <property type="protein sequence ID" value="PRQ18792"/>
    <property type="gene ID" value="RchiOBHm_Chr7g0210011"/>
</dbReference>
<dbReference type="PANTHER" id="PTHR47818:SF2">
    <property type="entry name" value="F-BOX DOMAIN-CONTAINING PROTEIN"/>
    <property type="match status" value="1"/>
</dbReference>
<sequence>MATSTCEYSKLYHHCLHFGYFVQRLRLQNVFCDEEICHLLRNSE</sequence>
<gene>
    <name evidence="1" type="ORF">RchiOBHm_Chr7g0210011</name>
</gene>
<organism evidence="1 2">
    <name type="scientific">Rosa chinensis</name>
    <name type="common">China rose</name>
    <dbReference type="NCBI Taxonomy" id="74649"/>
    <lineage>
        <taxon>Eukaryota</taxon>
        <taxon>Viridiplantae</taxon>
        <taxon>Streptophyta</taxon>
        <taxon>Embryophyta</taxon>
        <taxon>Tracheophyta</taxon>
        <taxon>Spermatophyta</taxon>
        <taxon>Magnoliopsida</taxon>
        <taxon>eudicotyledons</taxon>
        <taxon>Gunneridae</taxon>
        <taxon>Pentapetalae</taxon>
        <taxon>rosids</taxon>
        <taxon>fabids</taxon>
        <taxon>Rosales</taxon>
        <taxon>Rosaceae</taxon>
        <taxon>Rosoideae</taxon>
        <taxon>Rosoideae incertae sedis</taxon>
        <taxon>Rosa</taxon>
    </lineage>
</organism>
<evidence type="ECO:0000313" key="2">
    <source>
        <dbReference type="Proteomes" id="UP000238479"/>
    </source>
</evidence>
<proteinExistence type="predicted"/>
<dbReference type="PANTHER" id="PTHR47818">
    <property type="entry name" value="RNI-LIKE SUPERFAMILY PROTEIN"/>
    <property type="match status" value="1"/>
</dbReference>
<dbReference type="EMBL" id="PDCK01000045">
    <property type="protein sequence ID" value="PRQ18792.1"/>
    <property type="molecule type" value="Genomic_DNA"/>
</dbReference>
<accession>A0A2P6PA52</accession>
<dbReference type="AlphaFoldDB" id="A0A2P6PA52"/>
<reference evidence="1 2" key="1">
    <citation type="journal article" date="2018" name="Nat. Genet.">
        <title>The Rosa genome provides new insights in the design of modern roses.</title>
        <authorList>
            <person name="Bendahmane M."/>
        </authorList>
    </citation>
    <scope>NUCLEOTIDE SEQUENCE [LARGE SCALE GENOMIC DNA]</scope>
    <source>
        <strain evidence="2">cv. Old Blush</strain>
    </source>
</reference>